<keyword evidence="11" id="KW-0472">Membrane</keyword>
<evidence type="ECO:0000256" key="1">
    <source>
        <dbReference type="ARBA" id="ARBA00000085"/>
    </source>
</evidence>
<dbReference type="PANTHER" id="PTHR45436">
    <property type="entry name" value="SENSOR HISTIDINE KINASE YKOH"/>
    <property type="match status" value="1"/>
</dbReference>
<evidence type="ECO:0000259" key="12">
    <source>
        <dbReference type="PROSITE" id="PS50109"/>
    </source>
</evidence>
<dbReference type="SUPFAM" id="SSF47384">
    <property type="entry name" value="Homodimeric domain of signal transducing histidine kinase"/>
    <property type="match status" value="1"/>
</dbReference>
<evidence type="ECO:0000256" key="6">
    <source>
        <dbReference type="ARBA" id="ARBA00022692"/>
    </source>
</evidence>
<feature type="domain" description="HAMP" evidence="13">
    <location>
        <begin position="232"/>
        <end position="285"/>
    </location>
</feature>
<dbReference type="InterPro" id="IPR036890">
    <property type="entry name" value="HATPase_C_sf"/>
</dbReference>
<accession>A0A840BFL6</accession>
<organism evidence="14 15">
    <name type="scientific">Niveibacterium umoris</name>
    <dbReference type="NCBI Taxonomy" id="1193620"/>
    <lineage>
        <taxon>Bacteria</taxon>
        <taxon>Pseudomonadati</taxon>
        <taxon>Pseudomonadota</taxon>
        <taxon>Betaproteobacteria</taxon>
        <taxon>Rhodocyclales</taxon>
        <taxon>Rhodocyclaceae</taxon>
        <taxon>Niveibacterium</taxon>
    </lineage>
</organism>
<dbReference type="SUPFAM" id="SSF55874">
    <property type="entry name" value="ATPase domain of HSP90 chaperone/DNA topoisomerase II/histidine kinase"/>
    <property type="match status" value="1"/>
</dbReference>
<dbReference type="Gene3D" id="3.30.565.10">
    <property type="entry name" value="Histidine kinase-like ATPase, C-terminal domain"/>
    <property type="match status" value="1"/>
</dbReference>
<evidence type="ECO:0000256" key="4">
    <source>
        <dbReference type="ARBA" id="ARBA00022553"/>
    </source>
</evidence>
<comment type="catalytic activity">
    <reaction evidence="1">
        <text>ATP + protein L-histidine = ADP + protein N-phospho-L-histidine.</text>
        <dbReference type="EC" id="2.7.13.3"/>
    </reaction>
</comment>
<feature type="region of interest" description="Disordered" evidence="10">
    <location>
        <begin position="112"/>
        <end position="167"/>
    </location>
</feature>
<name>A0A840BFL6_9RHOO</name>
<keyword evidence="5" id="KW-0808">Transferase</keyword>
<dbReference type="Gene3D" id="6.10.340.10">
    <property type="match status" value="1"/>
</dbReference>
<dbReference type="InterPro" id="IPR005467">
    <property type="entry name" value="His_kinase_dom"/>
</dbReference>
<dbReference type="SMART" id="SM00387">
    <property type="entry name" value="HATPase_c"/>
    <property type="match status" value="1"/>
</dbReference>
<evidence type="ECO:0000313" key="14">
    <source>
        <dbReference type="EMBL" id="MBB4010984.1"/>
    </source>
</evidence>
<evidence type="ECO:0000256" key="9">
    <source>
        <dbReference type="ARBA" id="ARBA00023012"/>
    </source>
</evidence>
<dbReference type="PANTHER" id="PTHR45436:SF5">
    <property type="entry name" value="SENSOR HISTIDINE KINASE TRCS"/>
    <property type="match status" value="1"/>
</dbReference>
<dbReference type="CDD" id="cd00075">
    <property type="entry name" value="HATPase"/>
    <property type="match status" value="1"/>
</dbReference>
<evidence type="ECO:0000256" key="5">
    <source>
        <dbReference type="ARBA" id="ARBA00022679"/>
    </source>
</evidence>
<dbReference type="Pfam" id="PF00672">
    <property type="entry name" value="HAMP"/>
    <property type="match status" value="1"/>
</dbReference>
<dbReference type="PROSITE" id="PS50109">
    <property type="entry name" value="HIS_KIN"/>
    <property type="match status" value="1"/>
</dbReference>
<comment type="subcellular location">
    <subcellularLocation>
        <location evidence="2">Membrane</location>
    </subcellularLocation>
</comment>
<keyword evidence="9" id="KW-0902">Two-component regulatory system</keyword>
<comment type="caution">
    <text evidence="14">The sequence shown here is derived from an EMBL/GenBank/DDBJ whole genome shotgun (WGS) entry which is preliminary data.</text>
</comment>
<dbReference type="InterPro" id="IPR003594">
    <property type="entry name" value="HATPase_dom"/>
</dbReference>
<evidence type="ECO:0000256" key="10">
    <source>
        <dbReference type="SAM" id="MobiDB-lite"/>
    </source>
</evidence>
<dbReference type="EMBL" id="JACIET010000001">
    <property type="protein sequence ID" value="MBB4010984.1"/>
    <property type="molecule type" value="Genomic_DNA"/>
</dbReference>
<keyword evidence="7 14" id="KW-0418">Kinase</keyword>
<evidence type="ECO:0000256" key="8">
    <source>
        <dbReference type="ARBA" id="ARBA00022989"/>
    </source>
</evidence>
<dbReference type="CDD" id="cd00082">
    <property type="entry name" value="HisKA"/>
    <property type="match status" value="1"/>
</dbReference>
<protein>
    <recommendedName>
        <fullName evidence="3">histidine kinase</fullName>
        <ecNumber evidence="3">2.7.13.3</ecNumber>
    </recommendedName>
</protein>
<feature type="domain" description="Histidine kinase" evidence="12">
    <location>
        <begin position="293"/>
        <end position="504"/>
    </location>
</feature>
<dbReference type="InterPro" id="IPR036097">
    <property type="entry name" value="HisK_dim/P_sf"/>
</dbReference>
<dbReference type="Pfam" id="PF00512">
    <property type="entry name" value="HisKA"/>
    <property type="match status" value="1"/>
</dbReference>
<reference evidence="14 15" key="1">
    <citation type="submission" date="2020-08" db="EMBL/GenBank/DDBJ databases">
        <title>Genomic Encyclopedia of Type Strains, Phase IV (KMG-IV): sequencing the most valuable type-strain genomes for metagenomic binning, comparative biology and taxonomic classification.</title>
        <authorList>
            <person name="Goeker M."/>
        </authorList>
    </citation>
    <scope>NUCLEOTIDE SEQUENCE [LARGE SCALE GENOMIC DNA]</scope>
    <source>
        <strain evidence="14 15">DSM 106739</strain>
    </source>
</reference>
<dbReference type="GO" id="GO:0000155">
    <property type="term" value="F:phosphorelay sensor kinase activity"/>
    <property type="evidence" value="ECO:0007669"/>
    <property type="project" value="InterPro"/>
</dbReference>
<dbReference type="RefSeq" id="WP_183631137.1">
    <property type="nucleotide sequence ID" value="NZ_BAABLE010000011.1"/>
</dbReference>
<evidence type="ECO:0000259" key="13">
    <source>
        <dbReference type="PROSITE" id="PS50885"/>
    </source>
</evidence>
<feature type="compositionally biased region" description="Basic and acidic residues" evidence="10">
    <location>
        <begin position="136"/>
        <end position="167"/>
    </location>
</feature>
<dbReference type="InterPro" id="IPR003661">
    <property type="entry name" value="HisK_dim/P_dom"/>
</dbReference>
<dbReference type="Pfam" id="PF02518">
    <property type="entry name" value="HATPase_c"/>
    <property type="match status" value="1"/>
</dbReference>
<sequence length="504" mass="54549">MIRSFRFRLALLASLLTGAALLAFGGGAWALLRVQRLDRLDADLRAHAERETGRRRDVDDWRRIESRLAADLGFDDARALALAVSDGQGSDYRSPHWPAGLAMAALPWPAAAEGHVGEAPPRRPPREAPSAPPTPRQDEAGGDRPLPRDRPPRDRGGEDGSPAERPHVVSLTRRAGEQTWHVALAVAGGNRVAVAADEQVVAAEMAEVRRAFVWALPPVLLLVGFGAWLFSARALRPLKTLTAVSRELSVAALDRRIPAAGEDAEFVELIEVFNHMLARLERSFEQAQRFSADAAHELKTPLAILQGQLERAIQAAEAGSALQAQLADILDEVRRLSSISGKLLLLSQADAGRLRLHREAVDLSAALAELIEDARLLAPHLQINAKVPPGLVVQADGALLQQVLHNLLSNAMKYNTEHGWIRCEASAGAQGVTLRIANASHQPAPSDPEQWFARFVRGDVARTRAVDGVGLGLSVAREIARAHGGDLRWVPGPVGEVCFELQLR</sequence>
<dbReference type="Gene3D" id="1.10.287.130">
    <property type="match status" value="1"/>
</dbReference>
<keyword evidence="4" id="KW-0597">Phosphoprotein</keyword>
<keyword evidence="15" id="KW-1185">Reference proteome</keyword>
<evidence type="ECO:0000313" key="15">
    <source>
        <dbReference type="Proteomes" id="UP000561045"/>
    </source>
</evidence>
<dbReference type="AlphaFoldDB" id="A0A840BFL6"/>
<dbReference type="EC" id="2.7.13.3" evidence="3"/>
<dbReference type="Proteomes" id="UP000561045">
    <property type="component" value="Unassembled WGS sequence"/>
</dbReference>
<evidence type="ECO:0000256" key="7">
    <source>
        <dbReference type="ARBA" id="ARBA00022777"/>
    </source>
</evidence>
<dbReference type="PROSITE" id="PS50885">
    <property type="entry name" value="HAMP"/>
    <property type="match status" value="1"/>
</dbReference>
<keyword evidence="6 11" id="KW-0812">Transmembrane</keyword>
<dbReference type="GO" id="GO:0005886">
    <property type="term" value="C:plasma membrane"/>
    <property type="evidence" value="ECO:0007669"/>
    <property type="project" value="TreeGrafter"/>
</dbReference>
<proteinExistence type="predicted"/>
<evidence type="ECO:0000256" key="3">
    <source>
        <dbReference type="ARBA" id="ARBA00012438"/>
    </source>
</evidence>
<dbReference type="InterPro" id="IPR003660">
    <property type="entry name" value="HAMP_dom"/>
</dbReference>
<gene>
    <name evidence="14" type="ORF">GGR36_000292</name>
</gene>
<dbReference type="SMART" id="SM00388">
    <property type="entry name" value="HisKA"/>
    <property type="match status" value="1"/>
</dbReference>
<evidence type="ECO:0000256" key="11">
    <source>
        <dbReference type="SAM" id="Phobius"/>
    </source>
</evidence>
<dbReference type="InterPro" id="IPR050428">
    <property type="entry name" value="TCS_sensor_his_kinase"/>
</dbReference>
<evidence type="ECO:0000256" key="2">
    <source>
        <dbReference type="ARBA" id="ARBA00004370"/>
    </source>
</evidence>
<dbReference type="SMART" id="SM00304">
    <property type="entry name" value="HAMP"/>
    <property type="match status" value="1"/>
</dbReference>
<feature type="transmembrane region" description="Helical" evidence="11">
    <location>
        <begin position="211"/>
        <end position="230"/>
    </location>
</feature>
<dbReference type="CDD" id="cd06225">
    <property type="entry name" value="HAMP"/>
    <property type="match status" value="1"/>
</dbReference>
<keyword evidence="8 11" id="KW-1133">Transmembrane helix</keyword>